<keyword evidence="3 5" id="KW-1133">Transmembrane helix</keyword>
<evidence type="ECO:0000256" key="3">
    <source>
        <dbReference type="ARBA" id="ARBA00022989"/>
    </source>
</evidence>
<dbReference type="InterPro" id="IPR007568">
    <property type="entry name" value="RTA1"/>
</dbReference>
<comment type="subcellular location">
    <subcellularLocation>
        <location evidence="1">Membrane</location>
        <topology evidence="1">Multi-pass membrane protein</topology>
    </subcellularLocation>
</comment>
<evidence type="ECO:0000256" key="4">
    <source>
        <dbReference type="ARBA" id="ARBA00023136"/>
    </source>
</evidence>
<keyword evidence="4 5" id="KW-0472">Membrane</keyword>
<organism evidence="6 7">
    <name type="scientific">Cytospora chrysosperma</name>
    <name type="common">Cytospora canker fungus</name>
    <name type="synonym">Sphaeria chrysosperma</name>
    <dbReference type="NCBI Taxonomy" id="252740"/>
    <lineage>
        <taxon>Eukaryota</taxon>
        <taxon>Fungi</taxon>
        <taxon>Dikarya</taxon>
        <taxon>Ascomycota</taxon>
        <taxon>Pezizomycotina</taxon>
        <taxon>Sordariomycetes</taxon>
        <taxon>Sordariomycetidae</taxon>
        <taxon>Diaporthales</taxon>
        <taxon>Cytosporaceae</taxon>
        <taxon>Cytospora</taxon>
    </lineage>
</organism>
<dbReference type="AlphaFoldDB" id="A0A423VBZ6"/>
<evidence type="ECO:0000256" key="5">
    <source>
        <dbReference type="SAM" id="Phobius"/>
    </source>
</evidence>
<protein>
    <recommendedName>
        <fullName evidence="8">RTA1 like protein</fullName>
    </recommendedName>
</protein>
<evidence type="ECO:0000256" key="2">
    <source>
        <dbReference type="ARBA" id="ARBA00022692"/>
    </source>
</evidence>
<dbReference type="Pfam" id="PF04479">
    <property type="entry name" value="RTA1"/>
    <property type="match status" value="1"/>
</dbReference>
<gene>
    <name evidence="6" type="ORF">VSDG_09319</name>
</gene>
<feature type="transmembrane region" description="Helical" evidence="5">
    <location>
        <begin position="80"/>
        <end position="101"/>
    </location>
</feature>
<keyword evidence="7" id="KW-1185">Reference proteome</keyword>
<accession>A0A423VBZ6</accession>
<dbReference type="Proteomes" id="UP000284375">
    <property type="component" value="Unassembled WGS sequence"/>
</dbReference>
<name>A0A423VBZ6_CYTCH</name>
<evidence type="ECO:0000256" key="1">
    <source>
        <dbReference type="ARBA" id="ARBA00004141"/>
    </source>
</evidence>
<dbReference type="PANTHER" id="PTHR31465">
    <property type="entry name" value="PROTEIN RTA1-RELATED"/>
    <property type="match status" value="1"/>
</dbReference>
<evidence type="ECO:0008006" key="8">
    <source>
        <dbReference type="Google" id="ProtNLM"/>
    </source>
</evidence>
<keyword evidence="2 5" id="KW-0812">Transmembrane</keyword>
<dbReference type="STRING" id="252740.A0A423VBZ6"/>
<feature type="transmembrane region" description="Helical" evidence="5">
    <location>
        <begin position="202"/>
        <end position="225"/>
    </location>
</feature>
<dbReference type="GO" id="GO:0016020">
    <property type="term" value="C:membrane"/>
    <property type="evidence" value="ECO:0007669"/>
    <property type="project" value="UniProtKB-SubCell"/>
</dbReference>
<feature type="transmembrane region" description="Helical" evidence="5">
    <location>
        <begin position="156"/>
        <end position="181"/>
    </location>
</feature>
<feature type="transmembrane region" description="Helical" evidence="5">
    <location>
        <begin position="46"/>
        <end position="68"/>
    </location>
</feature>
<reference evidence="6 7" key="1">
    <citation type="submission" date="2015-09" db="EMBL/GenBank/DDBJ databases">
        <title>Host preference determinants of Valsa canker pathogens revealed by comparative genomics.</title>
        <authorList>
            <person name="Yin Z."/>
            <person name="Huang L."/>
        </authorList>
    </citation>
    <scope>NUCLEOTIDE SEQUENCE [LARGE SCALE GENOMIC DNA]</scope>
    <source>
        <strain evidence="6 7">YSFL</strain>
    </source>
</reference>
<evidence type="ECO:0000313" key="7">
    <source>
        <dbReference type="Proteomes" id="UP000284375"/>
    </source>
</evidence>
<feature type="transmembrane region" description="Helical" evidence="5">
    <location>
        <begin position="245"/>
        <end position="264"/>
    </location>
</feature>
<dbReference type="OrthoDB" id="3358017at2759"/>
<proteinExistence type="predicted"/>
<dbReference type="EMBL" id="LJZO01000066">
    <property type="protein sequence ID" value="ROV88488.1"/>
    <property type="molecule type" value="Genomic_DNA"/>
</dbReference>
<evidence type="ECO:0000313" key="6">
    <source>
        <dbReference type="EMBL" id="ROV88488.1"/>
    </source>
</evidence>
<feature type="transmembrane region" description="Helical" evidence="5">
    <location>
        <begin position="20"/>
        <end position="39"/>
    </location>
</feature>
<sequence>MPELLPYKDDRYLWNYLPSLPGALVFVVLFSLVTIAHTWRMIRHRVWFHAPFVVGCLVEAIGYVGYTIAHWHSNKLVPYIIQSIFLLIAPAFIAASIYMILGRLVTRLPSGHRCSIVRPAWLTKLFVLGDVLSLLTQAFGGGMMSKKGSKGKTGQTVIIVGLAIQIVTFGFFLASAVVFHVRYARLAAAGARGRKRPDVASVVPWQKILWMMYTVSAFIMARSIFRTVEYIQGKEGYILNHQWMLFVFDSTLMFCATVLFYVMYHPDDLACIVPDDSFIEAGTMSSVEMSPSSMEIAMPRK</sequence>
<dbReference type="PANTHER" id="PTHR31465:SF1">
    <property type="entry name" value="PROTEIN RTA1-RELATED"/>
    <property type="match status" value="1"/>
</dbReference>
<comment type="caution">
    <text evidence="6">The sequence shown here is derived from an EMBL/GenBank/DDBJ whole genome shotgun (WGS) entry which is preliminary data.</text>
</comment>
<feature type="transmembrane region" description="Helical" evidence="5">
    <location>
        <begin position="121"/>
        <end position="144"/>
    </location>
</feature>